<dbReference type="Pfam" id="PF09361">
    <property type="entry name" value="Phasin_2"/>
    <property type="match status" value="1"/>
</dbReference>
<dbReference type="InterPro" id="IPR018968">
    <property type="entry name" value="Phasin"/>
</dbReference>
<dbReference type="PATRIC" id="fig|128780.6.peg.602"/>
<sequence>MSARFDDGFSGYTRQFAALAHRANRLALENAESAFGVQLRTFERNANATAGFFGELVHPDPAADLPSLLPKGLRVARENLQRLASAGQEIAGLGLQTGQELAELARQPFQAGNGKHQGTKTR</sequence>
<protein>
    <submittedName>
        <fullName evidence="2">Phasin-family protein</fullName>
    </submittedName>
</protein>
<reference evidence="2 3" key="1">
    <citation type="journal article" date="2015" name="Genome Announc.">
        <title>Complete Genome Sequencing of Stenotrophomonas acidaminiphila ZAC14D2_NAIMI4_2, a Multidrug-Resistant Strain Isolated from Sediments of a Polluted River in Mexico, Uncovers New Antibiotic Resistance Genes and a Novel Class-II Lasso Peptide Biosynthesis Gene Cluster.</title>
        <authorList>
            <person name="Vinuesa P."/>
            <person name="Ochoa-Sanchez L.E."/>
        </authorList>
    </citation>
    <scope>NUCLEOTIDE SEQUENCE [LARGE SCALE GENOMIC DNA]</scope>
    <source>
        <strain evidence="2 3">ZAC14D2_NAIMI4_2</strain>
    </source>
</reference>
<organism evidence="2 3">
    <name type="scientific">Stenotrophomonas acidaminiphila</name>
    <dbReference type="NCBI Taxonomy" id="128780"/>
    <lineage>
        <taxon>Bacteria</taxon>
        <taxon>Pseudomonadati</taxon>
        <taxon>Pseudomonadota</taxon>
        <taxon>Gammaproteobacteria</taxon>
        <taxon>Lysobacterales</taxon>
        <taxon>Lysobacteraceae</taxon>
        <taxon>Stenotrophomonas</taxon>
    </lineage>
</organism>
<dbReference type="Proteomes" id="UP000061010">
    <property type="component" value="Chromosome"/>
</dbReference>
<keyword evidence="3" id="KW-1185">Reference proteome</keyword>
<dbReference type="OrthoDB" id="6058047at2"/>
<proteinExistence type="predicted"/>
<gene>
    <name evidence="2" type="ORF">AOT14_05970</name>
</gene>
<accession>A0A0S1AW70</accession>
<evidence type="ECO:0000313" key="2">
    <source>
        <dbReference type="EMBL" id="ALJ27036.1"/>
    </source>
</evidence>
<name>A0A0S1AW70_9GAMM</name>
<dbReference type="EMBL" id="CP012900">
    <property type="protein sequence ID" value="ALJ27036.1"/>
    <property type="molecule type" value="Genomic_DNA"/>
</dbReference>
<feature type="domain" description="Phasin" evidence="1">
    <location>
        <begin position="9"/>
        <end position="106"/>
    </location>
</feature>
<evidence type="ECO:0000259" key="1">
    <source>
        <dbReference type="Pfam" id="PF09361"/>
    </source>
</evidence>
<evidence type="ECO:0000313" key="3">
    <source>
        <dbReference type="Proteomes" id="UP000061010"/>
    </source>
</evidence>
<dbReference type="KEGG" id="sacz:AOT14_05970"/>
<dbReference type="AlphaFoldDB" id="A0A0S1AW70"/>